<dbReference type="EMBL" id="CP022515">
    <property type="protein sequence ID" value="ASO05107.1"/>
    <property type="molecule type" value="Genomic_DNA"/>
</dbReference>
<keyword evidence="1" id="KW-0067">ATP-binding</keyword>
<dbReference type="AlphaFoldDB" id="A0A221UUU7"/>
<dbReference type="GO" id="GO:0004386">
    <property type="term" value="F:helicase activity"/>
    <property type="evidence" value="ECO:0007669"/>
    <property type="project" value="UniProtKB-KW"/>
</dbReference>
<dbReference type="KEGG" id="aalg:AREALGSMS7_01639"/>
<name>A0A221UUU7_9FLAO</name>
<keyword evidence="1" id="KW-0547">Nucleotide-binding</keyword>
<keyword evidence="1" id="KW-0347">Helicase</keyword>
<protein>
    <submittedName>
        <fullName evidence="1">DEAD/DEAH box helicase</fullName>
    </submittedName>
</protein>
<gene>
    <name evidence="1" type="ORF">AREALGSMS7_01639</name>
</gene>
<evidence type="ECO:0000313" key="2">
    <source>
        <dbReference type="Proteomes" id="UP000204551"/>
    </source>
</evidence>
<dbReference type="RefSeq" id="WP_093977935.1">
    <property type="nucleotide sequence ID" value="NZ_CP022515.1"/>
</dbReference>
<accession>A0A221UUU7</accession>
<proteinExistence type="predicted"/>
<dbReference type="Proteomes" id="UP000204551">
    <property type="component" value="Chromosome"/>
</dbReference>
<sequence>MAFNELNSEEHYIIHQLSGVNLNATGVQEGKAGYVAEWEYKAANEIPRGVNEVLVESVEAELLYLIRKKTGKWTCFQNEIHFNNHNLKKAKEIALEIYLAVRSYNQSNPEQES</sequence>
<keyword evidence="1" id="KW-0378">Hydrolase</keyword>
<organism evidence="1 2">
    <name type="scientific">Arenibacter algicola</name>
    <dbReference type="NCBI Taxonomy" id="616991"/>
    <lineage>
        <taxon>Bacteria</taxon>
        <taxon>Pseudomonadati</taxon>
        <taxon>Bacteroidota</taxon>
        <taxon>Flavobacteriia</taxon>
        <taxon>Flavobacteriales</taxon>
        <taxon>Flavobacteriaceae</taxon>
        <taxon>Arenibacter</taxon>
    </lineage>
</organism>
<evidence type="ECO:0000313" key="1">
    <source>
        <dbReference type="EMBL" id="ASO05107.1"/>
    </source>
</evidence>
<reference evidence="1 2" key="1">
    <citation type="submission" date="2017-07" db="EMBL/GenBank/DDBJ databases">
        <title>Genome Sequence of Arenibacter algicola Strain SMS7 Isolated from a culture of the Diatom Skeletonema marinoi.</title>
        <authorList>
            <person name="Topel M."/>
            <person name="Pinder M.I.M."/>
            <person name="Johansson O.N."/>
            <person name="Kourtchenko O."/>
            <person name="Godhe A."/>
            <person name="Clarke A.K."/>
        </authorList>
    </citation>
    <scope>NUCLEOTIDE SEQUENCE [LARGE SCALE GENOMIC DNA]</scope>
    <source>
        <strain evidence="1 2">SMS7</strain>
    </source>
</reference>